<evidence type="ECO:0000313" key="7">
    <source>
        <dbReference type="Proteomes" id="UP000250369"/>
    </source>
</evidence>
<comment type="caution">
    <text evidence="6">The sequence shown here is derived from an EMBL/GenBank/DDBJ whole genome shotgun (WGS) entry which is preliminary data.</text>
</comment>
<evidence type="ECO:0000256" key="4">
    <source>
        <dbReference type="ARBA" id="ARBA00022833"/>
    </source>
</evidence>
<protein>
    <submittedName>
        <fullName evidence="6">Creatininase family protein</fullName>
    </submittedName>
</protein>
<comment type="similarity">
    <text evidence="5">Belongs to the creatininase superfamily.</text>
</comment>
<dbReference type="Gene3D" id="3.40.50.10310">
    <property type="entry name" value="Creatininase"/>
    <property type="match status" value="1"/>
</dbReference>
<dbReference type="SUPFAM" id="SSF102215">
    <property type="entry name" value="Creatininase"/>
    <property type="match status" value="1"/>
</dbReference>
<dbReference type="GO" id="GO:0046872">
    <property type="term" value="F:metal ion binding"/>
    <property type="evidence" value="ECO:0007669"/>
    <property type="project" value="UniProtKB-KW"/>
</dbReference>
<dbReference type="Pfam" id="PF02633">
    <property type="entry name" value="Creatininase"/>
    <property type="match status" value="1"/>
</dbReference>
<proteinExistence type="inferred from homology"/>
<dbReference type="InterPro" id="IPR024087">
    <property type="entry name" value="Creatininase-like_sf"/>
</dbReference>
<evidence type="ECO:0000256" key="5">
    <source>
        <dbReference type="ARBA" id="ARBA00024029"/>
    </source>
</evidence>
<comment type="cofactor">
    <cofactor evidence="1">
        <name>Zn(2+)</name>
        <dbReference type="ChEBI" id="CHEBI:29105"/>
    </cofactor>
</comment>
<organism evidence="6 7">
    <name type="scientific">Paenibacillus contaminans</name>
    <dbReference type="NCBI Taxonomy" id="450362"/>
    <lineage>
        <taxon>Bacteria</taxon>
        <taxon>Bacillati</taxon>
        <taxon>Bacillota</taxon>
        <taxon>Bacilli</taxon>
        <taxon>Bacillales</taxon>
        <taxon>Paenibacillaceae</taxon>
        <taxon>Paenibacillus</taxon>
    </lineage>
</organism>
<keyword evidence="2" id="KW-0479">Metal-binding</keyword>
<accession>A0A329MCA9</accession>
<dbReference type="AlphaFoldDB" id="A0A329MCA9"/>
<dbReference type="EMBL" id="QMFB01000018">
    <property type="protein sequence ID" value="RAV17725.1"/>
    <property type="molecule type" value="Genomic_DNA"/>
</dbReference>
<evidence type="ECO:0000256" key="2">
    <source>
        <dbReference type="ARBA" id="ARBA00022723"/>
    </source>
</evidence>
<dbReference type="Proteomes" id="UP000250369">
    <property type="component" value="Unassembled WGS sequence"/>
</dbReference>
<dbReference type="GO" id="GO:0016811">
    <property type="term" value="F:hydrolase activity, acting on carbon-nitrogen (but not peptide) bonds, in linear amides"/>
    <property type="evidence" value="ECO:0007669"/>
    <property type="project" value="TreeGrafter"/>
</dbReference>
<dbReference type="PANTHER" id="PTHR35005">
    <property type="entry name" value="3-DEHYDRO-SCYLLO-INOSOSE HYDROLASE"/>
    <property type="match status" value="1"/>
</dbReference>
<evidence type="ECO:0000313" key="6">
    <source>
        <dbReference type="EMBL" id="RAV17725.1"/>
    </source>
</evidence>
<dbReference type="PANTHER" id="PTHR35005:SF1">
    <property type="entry name" value="2-AMINO-5-FORMYLAMINO-6-RIBOSYLAMINOPYRIMIDIN-4(3H)-ONE 5'-MONOPHOSPHATE DEFORMYLASE"/>
    <property type="match status" value="1"/>
</dbReference>
<sequence length="272" mass="29202">MTEIHMHHLTREDISQRAKAGCAVVVPLAATEQHGPHLPVYTDSLICEHVVSGAVRQAADMADILMAPVLTIGCSEHHLSFGGTLSFTSATYLQVLRDVGESLVTDGFQKIIFVNAHGGNAPMMLQTINDLVVKHRIWGACASYWSVSGSVLDTLQASDTGLVPGHAGGFETSAILALRPELVRTDRLETDHPIREWIHGGTPGTFIGKHGELTGLDGYTDAPYRATAAAGRIYLDAITKCVAEWLVTTVQTMDEHGSFASRAKSGNTRAYA</sequence>
<evidence type="ECO:0000256" key="3">
    <source>
        <dbReference type="ARBA" id="ARBA00022801"/>
    </source>
</evidence>
<reference evidence="6 7" key="1">
    <citation type="journal article" date="2009" name="Int. J. Syst. Evol. Microbiol.">
        <title>Paenibacillus contaminans sp. nov., isolated from a contaminated laboratory plate.</title>
        <authorList>
            <person name="Chou J.H."/>
            <person name="Lee J.H."/>
            <person name="Lin M.C."/>
            <person name="Chang P.S."/>
            <person name="Arun A.B."/>
            <person name="Young C.C."/>
            <person name="Chen W.M."/>
        </authorList>
    </citation>
    <scope>NUCLEOTIDE SEQUENCE [LARGE SCALE GENOMIC DNA]</scope>
    <source>
        <strain evidence="6 7">CKOBP-6</strain>
    </source>
</reference>
<evidence type="ECO:0000256" key="1">
    <source>
        <dbReference type="ARBA" id="ARBA00001947"/>
    </source>
</evidence>
<keyword evidence="3" id="KW-0378">Hydrolase</keyword>
<dbReference type="GO" id="GO:0009231">
    <property type="term" value="P:riboflavin biosynthetic process"/>
    <property type="evidence" value="ECO:0007669"/>
    <property type="project" value="TreeGrafter"/>
</dbReference>
<keyword evidence="7" id="KW-1185">Reference proteome</keyword>
<dbReference type="InterPro" id="IPR003785">
    <property type="entry name" value="Creatininase/forma_Hydrolase"/>
</dbReference>
<dbReference type="RefSeq" id="WP_113034091.1">
    <property type="nucleotide sequence ID" value="NZ_QMFB01000018.1"/>
</dbReference>
<gene>
    <name evidence="6" type="ORF">DQG23_26755</name>
</gene>
<dbReference type="OrthoDB" id="9801445at2"/>
<keyword evidence="4" id="KW-0862">Zinc</keyword>
<name>A0A329MCA9_9BACL</name>